<dbReference type="UniPathway" id="UPA00077">
    <property type="reaction ID" value="UER00158"/>
</dbReference>
<dbReference type="GO" id="GO:0046655">
    <property type="term" value="P:folic acid metabolic process"/>
    <property type="evidence" value="ECO:0007669"/>
    <property type="project" value="TreeGrafter"/>
</dbReference>
<dbReference type="RefSeq" id="WP_148731681.1">
    <property type="nucleotide sequence ID" value="NZ_VSSB01000001.1"/>
</dbReference>
<dbReference type="GO" id="GO:0046452">
    <property type="term" value="P:dihydrofolate metabolic process"/>
    <property type="evidence" value="ECO:0007669"/>
    <property type="project" value="TreeGrafter"/>
</dbReference>
<evidence type="ECO:0000313" key="8">
    <source>
        <dbReference type="EMBL" id="TYL52260.1"/>
    </source>
</evidence>
<dbReference type="Gene3D" id="3.40.430.10">
    <property type="entry name" value="Dihydrofolate Reductase, subunit A"/>
    <property type="match status" value="1"/>
</dbReference>
<organism evidence="8 9">
    <name type="scientific">Agromyces mariniharenae</name>
    <dbReference type="NCBI Taxonomy" id="2604423"/>
    <lineage>
        <taxon>Bacteria</taxon>
        <taxon>Bacillati</taxon>
        <taxon>Actinomycetota</taxon>
        <taxon>Actinomycetes</taxon>
        <taxon>Micrococcales</taxon>
        <taxon>Microbacteriaceae</taxon>
        <taxon>Agromyces</taxon>
    </lineage>
</organism>
<evidence type="ECO:0000256" key="2">
    <source>
        <dbReference type="ARBA" id="ARBA00009539"/>
    </source>
</evidence>
<comment type="similarity">
    <text evidence="2">Belongs to the dihydrofolate reductase family.</text>
</comment>
<evidence type="ECO:0000256" key="5">
    <source>
        <dbReference type="ARBA" id="ARBA00022857"/>
    </source>
</evidence>
<sequence>MTTSGADAAAQRPAPGGRSRIGLIWAESAGIIGRDGGMPWHVPEDLAHFKEVTLGAPVVMGRRTWESLPPRFRPLPRRTNIVVTRNDTWAADGAVRAASVDDALALAAAGDPPWTWVIGGADLFGQLMPTADRLEVTELRAPGGGDAVVPEPGDTPAPRIDSTEWHLAHVDPPTGWLPSRSGLEYRFLRYLRA</sequence>
<dbReference type="CDD" id="cd00209">
    <property type="entry name" value="DHFR"/>
    <property type="match status" value="1"/>
</dbReference>
<dbReference type="GO" id="GO:0046654">
    <property type="term" value="P:tetrahydrofolate biosynthetic process"/>
    <property type="evidence" value="ECO:0007669"/>
    <property type="project" value="UniProtKB-UniPathway"/>
</dbReference>
<reference evidence="8 9" key="1">
    <citation type="submission" date="2019-08" db="EMBL/GenBank/DDBJ databases">
        <authorList>
            <person name="Hu J."/>
        </authorList>
    </citation>
    <scope>NUCLEOTIDE SEQUENCE [LARGE SCALE GENOMIC DNA]</scope>
    <source>
        <strain evidence="8 9">NEAU-184</strain>
    </source>
</reference>
<dbReference type="EC" id="1.5.1.3" evidence="3"/>
<dbReference type="PANTHER" id="PTHR48069:SF3">
    <property type="entry name" value="DIHYDROFOLATE REDUCTASE"/>
    <property type="match status" value="1"/>
</dbReference>
<accession>A0A5S4V6P0</accession>
<dbReference type="InterPro" id="IPR012259">
    <property type="entry name" value="DHFR"/>
</dbReference>
<evidence type="ECO:0000256" key="4">
    <source>
        <dbReference type="ARBA" id="ARBA00022563"/>
    </source>
</evidence>
<keyword evidence="5" id="KW-0521">NADP</keyword>
<dbReference type="PROSITE" id="PS51330">
    <property type="entry name" value="DHFR_2"/>
    <property type="match status" value="1"/>
</dbReference>
<keyword evidence="6" id="KW-0560">Oxidoreductase</keyword>
<keyword evidence="4" id="KW-0554">One-carbon metabolism</keyword>
<comment type="caution">
    <text evidence="8">The sequence shown here is derived from an EMBL/GenBank/DDBJ whole genome shotgun (WGS) entry which is preliminary data.</text>
</comment>
<dbReference type="GO" id="GO:0050661">
    <property type="term" value="F:NADP binding"/>
    <property type="evidence" value="ECO:0007669"/>
    <property type="project" value="InterPro"/>
</dbReference>
<evidence type="ECO:0000313" key="9">
    <source>
        <dbReference type="Proteomes" id="UP000325243"/>
    </source>
</evidence>
<dbReference type="EMBL" id="VSSB01000001">
    <property type="protein sequence ID" value="TYL52260.1"/>
    <property type="molecule type" value="Genomic_DNA"/>
</dbReference>
<dbReference type="GO" id="GO:0005829">
    <property type="term" value="C:cytosol"/>
    <property type="evidence" value="ECO:0007669"/>
    <property type="project" value="TreeGrafter"/>
</dbReference>
<dbReference type="InterPro" id="IPR024072">
    <property type="entry name" value="DHFR-like_dom_sf"/>
</dbReference>
<name>A0A5S4V6P0_9MICO</name>
<dbReference type="GO" id="GO:0006730">
    <property type="term" value="P:one-carbon metabolic process"/>
    <property type="evidence" value="ECO:0007669"/>
    <property type="project" value="UniProtKB-KW"/>
</dbReference>
<dbReference type="PRINTS" id="PR00070">
    <property type="entry name" value="DHFR"/>
</dbReference>
<dbReference type="Proteomes" id="UP000325243">
    <property type="component" value="Unassembled WGS sequence"/>
</dbReference>
<dbReference type="PANTHER" id="PTHR48069">
    <property type="entry name" value="DIHYDROFOLATE REDUCTASE"/>
    <property type="match status" value="1"/>
</dbReference>
<dbReference type="GO" id="GO:0004146">
    <property type="term" value="F:dihydrofolate reductase activity"/>
    <property type="evidence" value="ECO:0007669"/>
    <property type="project" value="UniProtKB-EC"/>
</dbReference>
<dbReference type="Pfam" id="PF00186">
    <property type="entry name" value="DHFR_1"/>
    <property type="match status" value="1"/>
</dbReference>
<comment type="pathway">
    <text evidence="1">Cofactor biosynthesis; tetrahydrofolate biosynthesis; 5,6,7,8-tetrahydrofolate from 7,8-dihydrofolate: step 1/1.</text>
</comment>
<feature type="domain" description="DHFR" evidence="7">
    <location>
        <begin position="20"/>
        <end position="192"/>
    </location>
</feature>
<proteinExistence type="inferred from homology"/>
<dbReference type="InterPro" id="IPR001796">
    <property type="entry name" value="DHFR_dom"/>
</dbReference>
<evidence type="ECO:0000259" key="7">
    <source>
        <dbReference type="PROSITE" id="PS51330"/>
    </source>
</evidence>
<keyword evidence="9" id="KW-1185">Reference proteome</keyword>
<protein>
    <recommendedName>
        <fullName evidence="3">dihydrofolate reductase</fullName>
        <ecNumber evidence="3">1.5.1.3</ecNumber>
    </recommendedName>
</protein>
<evidence type="ECO:0000256" key="1">
    <source>
        <dbReference type="ARBA" id="ARBA00004903"/>
    </source>
</evidence>
<dbReference type="AlphaFoldDB" id="A0A5S4V6P0"/>
<evidence type="ECO:0000256" key="6">
    <source>
        <dbReference type="ARBA" id="ARBA00023002"/>
    </source>
</evidence>
<evidence type="ECO:0000256" key="3">
    <source>
        <dbReference type="ARBA" id="ARBA00012856"/>
    </source>
</evidence>
<gene>
    <name evidence="8" type="ORF">FYC51_00325</name>
</gene>
<dbReference type="SUPFAM" id="SSF53597">
    <property type="entry name" value="Dihydrofolate reductase-like"/>
    <property type="match status" value="1"/>
</dbReference>